<sequence>MGSYISIHNNTPDTYLVKVGHDEAALSIATIVTGLIGALAAIIVSAGALSGVSAALVANGVVSVFGISTGAIATITAAAASIKVISIGATVVDWAAATVLFITNQVQADGGYYEILPGQKRTYGRYTLSLWRQGTCHRIRVNPDNPEQVITDVVYMRPIFSGATNNSVLEHNIQHWIDRWGHENQHVVTLQKENFSLSSRNISFVDGQLRAECRDSSWRWHNAVMDLNYYYENINGVVKTAKRKPGNFTLSCSEMELKGAKIFGLAETEDKRKIKFELDLDIDIANKEGRLICNDLAI</sequence>
<reference evidence="3 4" key="1">
    <citation type="journal article" date="2011" name="Science">
        <title>The Selaginella genome identifies genetic changes associated with the evolution of vascular plants.</title>
        <authorList>
            <person name="Banks J.A."/>
            <person name="Nishiyama T."/>
            <person name="Hasebe M."/>
            <person name="Bowman J.L."/>
            <person name="Gribskov M."/>
            <person name="dePamphilis C."/>
            <person name="Albert V.A."/>
            <person name="Aono N."/>
            <person name="Aoyama T."/>
            <person name="Ambrose B.A."/>
            <person name="Ashton N.W."/>
            <person name="Axtell M.J."/>
            <person name="Barker E."/>
            <person name="Barker M.S."/>
            <person name="Bennetzen J.L."/>
            <person name="Bonawitz N.D."/>
            <person name="Chapple C."/>
            <person name="Cheng C."/>
            <person name="Correa L.G."/>
            <person name="Dacre M."/>
            <person name="DeBarry J."/>
            <person name="Dreyer I."/>
            <person name="Elias M."/>
            <person name="Engstrom E.M."/>
            <person name="Estelle M."/>
            <person name="Feng L."/>
            <person name="Finet C."/>
            <person name="Floyd S.K."/>
            <person name="Frommer W.B."/>
            <person name="Fujita T."/>
            <person name="Gramzow L."/>
            <person name="Gutensohn M."/>
            <person name="Harholt J."/>
            <person name="Hattori M."/>
            <person name="Heyl A."/>
            <person name="Hirai T."/>
            <person name="Hiwatashi Y."/>
            <person name="Ishikawa M."/>
            <person name="Iwata M."/>
            <person name="Karol K.G."/>
            <person name="Koehler B."/>
            <person name="Kolukisaoglu U."/>
            <person name="Kubo M."/>
            <person name="Kurata T."/>
            <person name="Lalonde S."/>
            <person name="Li K."/>
            <person name="Li Y."/>
            <person name="Litt A."/>
            <person name="Lyons E."/>
            <person name="Manning G."/>
            <person name="Maruyama T."/>
            <person name="Michael T.P."/>
            <person name="Mikami K."/>
            <person name="Miyazaki S."/>
            <person name="Morinaga S."/>
            <person name="Murata T."/>
            <person name="Mueller-Roeber B."/>
            <person name="Nelson D.R."/>
            <person name="Obara M."/>
            <person name="Oguri Y."/>
            <person name="Olmstead R.G."/>
            <person name="Onodera N."/>
            <person name="Petersen B.L."/>
            <person name="Pils B."/>
            <person name="Prigge M."/>
            <person name="Rensing S.A."/>
            <person name="Riano-Pachon D.M."/>
            <person name="Roberts A.W."/>
            <person name="Sato Y."/>
            <person name="Scheller H.V."/>
            <person name="Schulz B."/>
            <person name="Schulz C."/>
            <person name="Shakirov E.V."/>
            <person name="Shibagaki N."/>
            <person name="Shinohara N."/>
            <person name="Shippen D.E."/>
            <person name="Soerensen I."/>
            <person name="Sotooka R."/>
            <person name="Sugimoto N."/>
            <person name="Sugita M."/>
            <person name="Sumikawa N."/>
            <person name="Tanurdzic M."/>
            <person name="Theissen G."/>
            <person name="Ulvskov P."/>
            <person name="Wakazuki S."/>
            <person name="Weng J.K."/>
            <person name="Willats W.W."/>
            <person name="Wipf D."/>
            <person name="Wolf P.G."/>
            <person name="Yang L."/>
            <person name="Zimmer A.D."/>
            <person name="Zhu Q."/>
            <person name="Mitros T."/>
            <person name="Hellsten U."/>
            <person name="Loque D."/>
            <person name="Otillar R."/>
            <person name="Salamov A."/>
            <person name="Schmutz J."/>
            <person name="Shapiro H."/>
            <person name="Lindquist E."/>
            <person name="Lucas S."/>
            <person name="Rokhsar D."/>
            <person name="Grigoriev I.V."/>
        </authorList>
    </citation>
    <scope>NUCLEOTIDE SEQUENCE [LARGE SCALE GENOMIC DNA]</scope>
</reference>
<dbReference type="OrthoDB" id="2441380at2759"/>
<dbReference type="InterPro" id="IPR036673">
    <property type="entry name" value="Cyanovirin-N_sf"/>
</dbReference>
<keyword evidence="1" id="KW-0812">Transmembrane</keyword>
<evidence type="ECO:0000313" key="4">
    <source>
        <dbReference type="Proteomes" id="UP000001514"/>
    </source>
</evidence>
<dbReference type="SMART" id="SM01111">
    <property type="entry name" value="CVNH"/>
    <property type="match status" value="1"/>
</dbReference>
<evidence type="ECO:0000259" key="2">
    <source>
        <dbReference type="SMART" id="SM01111"/>
    </source>
</evidence>
<keyword evidence="1" id="KW-0472">Membrane</keyword>
<evidence type="ECO:0000313" key="3">
    <source>
        <dbReference type="EMBL" id="EFJ23143.1"/>
    </source>
</evidence>
<dbReference type="InParanoid" id="D8RWS6"/>
<dbReference type="HOGENOM" id="CLU_977950_0_0_1"/>
<organism evidence="4">
    <name type="scientific">Selaginella moellendorffii</name>
    <name type="common">Spikemoss</name>
    <dbReference type="NCBI Taxonomy" id="88036"/>
    <lineage>
        <taxon>Eukaryota</taxon>
        <taxon>Viridiplantae</taxon>
        <taxon>Streptophyta</taxon>
        <taxon>Embryophyta</taxon>
        <taxon>Tracheophyta</taxon>
        <taxon>Lycopodiopsida</taxon>
        <taxon>Selaginellales</taxon>
        <taxon>Selaginellaceae</taxon>
        <taxon>Selaginella</taxon>
    </lineage>
</organism>
<dbReference type="SUPFAM" id="SSF51322">
    <property type="entry name" value="Cyanovirin-N"/>
    <property type="match status" value="1"/>
</dbReference>
<protein>
    <recommendedName>
        <fullName evidence="2">Cyanovirin-N domain-containing protein</fullName>
    </recommendedName>
</protein>
<feature type="transmembrane region" description="Helical" evidence="1">
    <location>
        <begin position="56"/>
        <end position="80"/>
    </location>
</feature>
<feature type="transmembrane region" description="Helical" evidence="1">
    <location>
        <begin position="24"/>
        <end position="49"/>
    </location>
</feature>
<keyword evidence="1" id="KW-1133">Transmembrane helix</keyword>
<feature type="domain" description="Cyanovirin-N" evidence="2">
    <location>
        <begin position="194"/>
        <end position="293"/>
    </location>
</feature>
<dbReference type="AlphaFoldDB" id="D8RWS6"/>
<dbReference type="Gramene" id="EFJ23143">
    <property type="protein sequence ID" value="EFJ23143"/>
    <property type="gene ID" value="SELMODRAFT_442869"/>
</dbReference>
<dbReference type="Gene3D" id="2.30.60.10">
    <property type="entry name" value="Cyanovirin-N"/>
    <property type="match status" value="1"/>
</dbReference>
<evidence type="ECO:0000256" key="1">
    <source>
        <dbReference type="SAM" id="Phobius"/>
    </source>
</evidence>
<gene>
    <name evidence="3" type="ORF">SELMODRAFT_442869</name>
</gene>
<keyword evidence="4" id="KW-1185">Reference proteome</keyword>
<dbReference type="Proteomes" id="UP000001514">
    <property type="component" value="Unassembled WGS sequence"/>
</dbReference>
<dbReference type="InterPro" id="IPR011058">
    <property type="entry name" value="Cyanovirin-N"/>
</dbReference>
<dbReference type="Pfam" id="PF08881">
    <property type="entry name" value="CVNH"/>
    <property type="match status" value="1"/>
</dbReference>
<dbReference type="EMBL" id="GL377593">
    <property type="protein sequence ID" value="EFJ23143.1"/>
    <property type="molecule type" value="Genomic_DNA"/>
</dbReference>
<dbReference type="eggNOG" id="ENOG502S73Z">
    <property type="taxonomic scope" value="Eukaryota"/>
</dbReference>
<dbReference type="KEGG" id="smo:SELMODRAFT_442869"/>
<proteinExistence type="predicted"/>
<name>D8RWS6_SELML</name>
<accession>D8RWS6</accession>